<dbReference type="OrthoDB" id="21573at2759"/>
<dbReference type="InterPro" id="IPR001288">
    <property type="entry name" value="Translation_initiation_fac_3"/>
</dbReference>
<name>A0A9P4JTY6_9PLEO</name>
<comment type="caution">
    <text evidence="4">The sequence shown here is derived from an EMBL/GenBank/DDBJ whole genome shotgun (WGS) entry which is preliminary data.</text>
</comment>
<dbReference type="AlphaFoldDB" id="A0A9P4JTY6"/>
<dbReference type="EMBL" id="ML993908">
    <property type="protein sequence ID" value="KAF2203247.1"/>
    <property type="molecule type" value="Genomic_DNA"/>
</dbReference>
<keyword evidence="5" id="KW-1185">Reference proteome</keyword>
<evidence type="ECO:0008006" key="6">
    <source>
        <dbReference type="Google" id="ProtNLM"/>
    </source>
</evidence>
<dbReference type="PANTHER" id="PTHR10938:SF0">
    <property type="entry name" value="TRANSLATION INITIATION FACTOR IF-3, MITOCHONDRIAL"/>
    <property type="match status" value="1"/>
</dbReference>
<keyword evidence="2" id="KW-0396">Initiation factor</keyword>
<reference evidence="4" key="1">
    <citation type="journal article" date="2020" name="Stud. Mycol.">
        <title>101 Dothideomycetes genomes: a test case for predicting lifestyles and emergence of pathogens.</title>
        <authorList>
            <person name="Haridas S."/>
            <person name="Albert R."/>
            <person name="Binder M."/>
            <person name="Bloem J."/>
            <person name="Labutti K."/>
            <person name="Salamov A."/>
            <person name="Andreopoulos B."/>
            <person name="Baker S."/>
            <person name="Barry K."/>
            <person name="Bills G."/>
            <person name="Bluhm B."/>
            <person name="Cannon C."/>
            <person name="Castanera R."/>
            <person name="Culley D."/>
            <person name="Daum C."/>
            <person name="Ezra D."/>
            <person name="Gonzalez J."/>
            <person name="Henrissat B."/>
            <person name="Kuo A."/>
            <person name="Liang C."/>
            <person name="Lipzen A."/>
            <person name="Lutzoni F."/>
            <person name="Magnuson J."/>
            <person name="Mondo S."/>
            <person name="Nolan M."/>
            <person name="Ohm R."/>
            <person name="Pangilinan J."/>
            <person name="Park H.-J."/>
            <person name="Ramirez L."/>
            <person name="Alfaro M."/>
            <person name="Sun H."/>
            <person name="Tritt A."/>
            <person name="Yoshinaga Y."/>
            <person name="Zwiers L.-H."/>
            <person name="Turgeon B."/>
            <person name="Goodwin S."/>
            <person name="Spatafora J."/>
            <person name="Crous P."/>
            <person name="Grigoriev I."/>
        </authorList>
    </citation>
    <scope>NUCLEOTIDE SEQUENCE</scope>
    <source>
        <strain evidence="4">ATCC 74209</strain>
    </source>
</reference>
<dbReference type="PANTHER" id="PTHR10938">
    <property type="entry name" value="TRANSLATION INITIATION FACTOR IF-3"/>
    <property type="match status" value="1"/>
</dbReference>
<dbReference type="Gene3D" id="3.30.110.10">
    <property type="entry name" value="Translation initiation factor 3 (IF-3), C-terminal domain"/>
    <property type="match status" value="1"/>
</dbReference>
<dbReference type="GO" id="GO:0003743">
    <property type="term" value="F:translation initiation factor activity"/>
    <property type="evidence" value="ECO:0007669"/>
    <property type="project" value="UniProtKB-KW"/>
</dbReference>
<protein>
    <recommendedName>
        <fullName evidence="6">Translation initiation factor 3 N-terminal domain-containing protein</fullName>
    </recommendedName>
</protein>
<proteinExistence type="inferred from homology"/>
<dbReference type="GO" id="GO:0005739">
    <property type="term" value="C:mitochondrion"/>
    <property type="evidence" value="ECO:0007669"/>
    <property type="project" value="TreeGrafter"/>
</dbReference>
<evidence type="ECO:0000313" key="4">
    <source>
        <dbReference type="EMBL" id="KAF2203247.1"/>
    </source>
</evidence>
<dbReference type="GO" id="GO:0070124">
    <property type="term" value="P:mitochondrial translational initiation"/>
    <property type="evidence" value="ECO:0007669"/>
    <property type="project" value="TreeGrafter"/>
</dbReference>
<accession>A0A9P4JTY6</accession>
<dbReference type="GO" id="GO:0043022">
    <property type="term" value="F:ribosome binding"/>
    <property type="evidence" value="ECO:0007669"/>
    <property type="project" value="TreeGrafter"/>
</dbReference>
<evidence type="ECO:0000313" key="5">
    <source>
        <dbReference type="Proteomes" id="UP000799536"/>
    </source>
</evidence>
<comment type="similarity">
    <text evidence="1">Belongs to the IF-3 family.</text>
</comment>
<dbReference type="Gene3D" id="3.10.20.80">
    <property type="entry name" value="Translation initiation factor 3 (IF-3), N-terminal domain"/>
    <property type="match status" value="1"/>
</dbReference>
<evidence type="ECO:0000256" key="2">
    <source>
        <dbReference type="ARBA" id="ARBA00022540"/>
    </source>
</evidence>
<sequence length="256" mass="28695">MPPFHLSGTSRALYRVFIAPTLPISSRTLQPSLFIPSSSRFLPQLQHRTKTYKKKDTARHALSDYYVFDAAIDAPVIHFIDETGNRHPFMPKDHALRHLDPKTHHLLQVTPGSRDSFDKPDPSNPPTCRIISKLDLRVRHKKKMDIASKAAKIASGGEKKQLELNWAIGENDLKHRLGKLREMLEGGKKVEVLLAPKRKGRSASSEECEAVLEKIREVVGGCKGSGETKEPEGKLGGLMTLVIQGKRVEKEKKTEE</sequence>
<dbReference type="GO" id="GO:0032790">
    <property type="term" value="P:ribosome disassembly"/>
    <property type="evidence" value="ECO:0007669"/>
    <property type="project" value="TreeGrafter"/>
</dbReference>
<dbReference type="SUPFAM" id="SSF55200">
    <property type="entry name" value="Translation initiation factor IF3, C-terminal domain"/>
    <property type="match status" value="1"/>
</dbReference>
<organism evidence="4 5">
    <name type="scientific">Delitschia confertaspora ATCC 74209</name>
    <dbReference type="NCBI Taxonomy" id="1513339"/>
    <lineage>
        <taxon>Eukaryota</taxon>
        <taxon>Fungi</taxon>
        <taxon>Dikarya</taxon>
        <taxon>Ascomycota</taxon>
        <taxon>Pezizomycotina</taxon>
        <taxon>Dothideomycetes</taxon>
        <taxon>Pleosporomycetidae</taxon>
        <taxon>Pleosporales</taxon>
        <taxon>Delitschiaceae</taxon>
        <taxon>Delitschia</taxon>
    </lineage>
</organism>
<evidence type="ECO:0000256" key="1">
    <source>
        <dbReference type="ARBA" id="ARBA00005439"/>
    </source>
</evidence>
<dbReference type="InterPro" id="IPR036788">
    <property type="entry name" value="T_IF-3_C_sf"/>
</dbReference>
<dbReference type="Proteomes" id="UP000799536">
    <property type="component" value="Unassembled WGS sequence"/>
</dbReference>
<keyword evidence="3" id="KW-0648">Protein biosynthesis</keyword>
<evidence type="ECO:0000256" key="3">
    <source>
        <dbReference type="ARBA" id="ARBA00022917"/>
    </source>
</evidence>
<gene>
    <name evidence="4" type="ORF">GQ43DRAFT_438955</name>
</gene>
<dbReference type="InterPro" id="IPR036787">
    <property type="entry name" value="T_IF-3_N_sf"/>
</dbReference>